<keyword evidence="4" id="KW-1185">Reference proteome</keyword>
<evidence type="ECO:0000313" key="4">
    <source>
        <dbReference type="Proteomes" id="UP000002630"/>
    </source>
</evidence>
<proteinExistence type="predicted"/>
<sequence length="713" mass="79577">MSLPLATLRELQKLSALKAKGMILERQYEVIKKHVREGNSLTSEHWEAFDVAWDLRSSGVFSEEDWTTQVDGDISGINSARPTLSSEHAVASSASGKRSSAAAAAAAPAARGAPNRGKRQREDAAKGSLNIYNSFAIGSGQPVLRTRAGVQEYVSSVSFASPAPAPRVQCPHCPTTFVNAQGLGLHMKTNHSTANVFQGQRLQRMLGDDAKGDVLPWERAGPGRCYHVKIDGITGAASFVLQPKRVPNIDLESDGFTPAEPRSARRGAAKRNRYDFRFKAHVIQQLRILEEDRQALWQAEHLSPMQYLETHMKVPRTNISKWVKDEDEIVAFAADEVKQTLLAKQQPKRWFPAAERELFNRFLARRKKKLKVSTLWLTVTFRKLLEEHHPTDSRAAVFRPSFRWMQKWAKRHKVVPRRRSNLKAKSIEERLPRIQRFHRRFRQLIEEPVQRRKVVFPEGASLSSGGTEEPRLEKYGQFQLSESLQPVDAGAGRFLKVEVGKRMDMWLEQADNIERWESNSLTASDRRVLITQWVGAAMEELDSREEYRFRLFEKCGMAMTVDGSGDDRITLEGLDKPYTFAGDGDSSDDEGSSETGNDGCGGGDDQTVEGEGDHSGEGVEDGDSSDEDTRETARDQMDELSLVDDDDSMESDDETHGMEIPDGFHIQASTPAALDSSLLQRGVLVGLGMGWFGGLITRQSRSVLATFSTTVCS</sequence>
<feature type="compositionally biased region" description="Acidic residues" evidence="1">
    <location>
        <begin position="618"/>
        <end position="629"/>
    </location>
</feature>
<gene>
    <name evidence="3" type="ORF">Esi_0066_0035</name>
</gene>
<evidence type="ECO:0000256" key="1">
    <source>
        <dbReference type="SAM" id="MobiDB-lite"/>
    </source>
</evidence>
<dbReference type="InterPro" id="IPR013087">
    <property type="entry name" value="Znf_C2H2_type"/>
</dbReference>
<evidence type="ECO:0000313" key="3">
    <source>
        <dbReference type="EMBL" id="CBN75052.1"/>
    </source>
</evidence>
<reference evidence="3 4" key="1">
    <citation type="journal article" date="2010" name="Nature">
        <title>The Ectocarpus genome and the independent evolution of multicellularity in brown algae.</title>
        <authorList>
            <person name="Cock J.M."/>
            <person name="Sterck L."/>
            <person name="Rouze P."/>
            <person name="Scornet D."/>
            <person name="Allen A.E."/>
            <person name="Amoutzias G."/>
            <person name="Anthouard V."/>
            <person name="Artiguenave F."/>
            <person name="Aury J.M."/>
            <person name="Badger J.H."/>
            <person name="Beszteri B."/>
            <person name="Billiau K."/>
            <person name="Bonnet E."/>
            <person name="Bothwell J.H."/>
            <person name="Bowler C."/>
            <person name="Boyen C."/>
            <person name="Brownlee C."/>
            <person name="Carrano C.J."/>
            <person name="Charrier B."/>
            <person name="Cho G.Y."/>
            <person name="Coelho S.M."/>
            <person name="Collen J."/>
            <person name="Corre E."/>
            <person name="Da Silva C."/>
            <person name="Delage L."/>
            <person name="Delaroque N."/>
            <person name="Dittami S.M."/>
            <person name="Doulbeau S."/>
            <person name="Elias M."/>
            <person name="Farnham G."/>
            <person name="Gachon C.M."/>
            <person name="Gschloessl B."/>
            <person name="Heesch S."/>
            <person name="Jabbari K."/>
            <person name="Jubin C."/>
            <person name="Kawai H."/>
            <person name="Kimura K."/>
            <person name="Kloareg B."/>
            <person name="Kupper F.C."/>
            <person name="Lang D."/>
            <person name="Le Bail A."/>
            <person name="Leblanc C."/>
            <person name="Lerouge P."/>
            <person name="Lohr M."/>
            <person name="Lopez P.J."/>
            <person name="Martens C."/>
            <person name="Maumus F."/>
            <person name="Michel G."/>
            <person name="Miranda-Saavedra D."/>
            <person name="Morales J."/>
            <person name="Moreau H."/>
            <person name="Motomura T."/>
            <person name="Nagasato C."/>
            <person name="Napoli C.A."/>
            <person name="Nelson D.R."/>
            <person name="Nyvall-Collen P."/>
            <person name="Peters A.F."/>
            <person name="Pommier C."/>
            <person name="Potin P."/>
            <person name="Poulain J."/>
            <person name="Quesneville H."/>
            <person name="Read B."/>
            <person name="Rensing S.A."/>
            <person name="Ritter A."/>
            <person name="Rousvoal S."/>
            <person name="Samanta M."/>
            <person name="Samson G."/>
            <person name="Schroeder D.C."/>
            <person name="Segurens B."/>
            <person name="Strittmatter M."/>
            <person name="Tonon T."/>
            <person name="Tregear J.W."/>
            <person name="Valentin K."/>
            <person name="von Dassow P."/>
            <person name="Yamagishi T."/>
            <person name="Van de Peer Y."/>
            <person name="Wincker P."/>
        </authorList>
    </citation>
    <scope>NUCLEOTIDE SEQUENCE [LARGE SCALE GENOMIC DNA]</scope>
    <source>
        <strain evidence="4">Ec32 / CCAP1310/4</strain>
    </source>
</reference>
<dbReference type="PROSITE" id="PS00028">
    <property type="entry name" value="ZINC_FINGER_C2H2_1"/>
    <property type="match status" value="1"/>
</dbReference>
<feature type="domain" description="C2H2-type" evidence="2">
    <location>
        <begin position="170"/>
        <end position="191"/>
    </location>
</feature>
<name>D8LRF1_ECTSI</name>
<feature type="compositionally biased region" description="Acidic residues" evidence="1">
    <location>
        <begin position="641"/>
        <end position="653"/>
    </location>
</feature>
<dbReference type="InParanoid" id="D8LRF1"/>
<feature type="region of interest" description="Disordered" evidence="1">
    <location>
        <begin position="88"/>
        <end position="123"/>
    </location>
</feature>
<feature type="region of interest" description="Disordered" evidence="1">
    <location>
        <begin position="576"/>
        <end position="661"/>
    </location>
</feature>
<dbReference type="OrthoDB" id="5983378at2759"/>
<organism evidence="3 4">
    <name type="scientific">Ectocarpus siliculosus</name>
    <name type="common">Brown alga</name>
    <name type="synonym">Conferva siliculosa</name>
    <dbReference type="NCBI Taxonomy" id="2880"/>
    <lineage>
        <taxon>Eukaryota</taxon>
        <taxon>Sar</taxon>
        <taxon>Stramenopiles</taxon>
        <taxon>Ochrophyta</taxon>
        <taxon>PX clade</taxon>
        <taxon>Phaeophyceae</taxon>
        <taxon>Ectocarpales</taxon>
        <taxon>Ectocarpaceae</taxon>
        <taxon>Ectocarpus</taxon>
    </lineage>
</organism>
<evidence type="ECO:0000259" key="2">
    <source>
        <dbReference type="PROSITE" id="PS00028"/>
    </source>
</evidence>
<protein>
    <submittedName>
        <fullName evidence="3">C2H2 zinc finger protein</fullName>
    </submittedName>
</protein>
<accession>D8LRF1</accession>
<dbReference type="AlphaFoldDB" id="D8LRF1"/>
<feature type="compositionally biased region" description="Low complexity" evidence="1">
    <location>
        <begin position="89"/>
        <end position="114"/>
    </location>
</feature>
<dbReference type="Proteomes" id="UP000002630">
    <property type="component" value="Unassembled WGS sequence"/>
</dbReference>
<dbReference type="eggNOG" id="ENOG502S5KN">
    <property type="taxonomic scope" value="Eukaryota"/>
</dbReference>
<dbReference type="EMBL" id="FN649760">
    <property type="protein sequence ID" value="CBN75052.1"/>
    <property type="molecule type" value="Genomic_DNA"/>
</dbReference>